<evidence type="ECO:0000256" key="1">
    <source>
        <dbReference type="SAM" id="Phobius"/>
    </source>
</evidence>
<feature type="transmembrane region" description="Helical" evidence="1">
    <location>
        <begin position="31"/>
        <end position="48"/>
    </location>
</feature>
<keyword evidence="3" id="KW-1185">Reference proteome</keyword>
<keyword evidence="1" id="KW-0812">Transmembrane</keyword>
<keyword evidence="1" id="KW-0472">Membrane</keyword>
<accession>I2F2J3</accession>
<keyword evidence="1" id="KW-1133">Transmembrane helix</keyword>
<organism evidence="2 3">
    <name type="scientific">Mesotoga prima MesG1.Ag.4.2</name>
    <dbReference type="NCBI Taxonomy" id="660470"/>
    <lineage>
        <taxon>Bacteria</taxon>
        <taxon>Thermotogati</taxon>
        <taxon>Thermotogota</taxon>
        <taxon>Thermotogae</taxon>
        <taxon>Kosmotogales</taxon>
        <taxon>Kosmotogaceae</taxon>
        <taxon>Mesotoga</taxon>
    </lineage>
</organism>
<dbReference type="KEGG" id="mpg:Theba_0418"/>
<gene>
    <name evidence="2" type="ORF">Theba_0418</name>
</gene>
<dbReference type="HOGENOM" id="CLU_2118145_0_0_0"/>
<evidence type="ECO:0000313" key="3">
    <source>
        <dbReference type="Proteomes" id="UP000002881"/>
    </source>
</evidence>
<name>I2F2J3_9BACT</name>
<dbReference type="PANTHER" id="PTHR28008">
    <property type="entry name" value="DOMAIN PROTEIN, PUTATIVE (AFU_ORTHOLOGUE AFUA_3G10980)-RELATED"/>
    <property type="match status" value="1"/>
</dbReference>
<dbReference type="GeneID" id="87106271"/>
<dbReference type="RefSeq" id="WP_014730261.1">
    <property type="nucleotide sequence ID" value="NC_017934.1"/>
</dbReference>
<dbReference type="PANTHER" id="PTHR28008:SF1">
    <property type="entry name" value="DOMAIN PROTEIN, PUTATIVE (AFU_ORTHOLOGUE AFUA_3G10980)-RELATED"/>
    <property type="match status" value="1"/>
</dbReference>
<proteinExistence type="predicted"/>
<dbReference type="Proteomes" id="UP000002881">
    <property type="component" value="Chromosome"/>
</dbReference>
<reference evidence="2 3" key="1">
    <citation type="journal article" date="2012" name="Genome Biol. Evol.">
        <title>Genome Sequence of the Mesophilic Thermotogales Bacterium Mesotoga prima MesG1.Ag.4.2 Reveals the Largest Thermotogales Genome To Date.</title>
        <authorList>
            <person name="Zhaxybayeva O."/>
            <person name="Swithers K.S."/>
            <person name="Foght J."/>
            <person name="Green A.G."/>
            <person name="Bruce D."/>
            <person name="Detter C."/>
            <person name="Han S."/>
            <person name="Teshima H."/>
            <person name="Han J."/>
            <person name="Woyke T."/>
            <person name="Pitluck S."/>
            <person name="Nolan M."/>
            <person name="Ivanova N."/>
            <person name="Pati A."/>
            <person name="Land M.L."/>
            <person name="Dlutek M."/>
            <person name="Doolittle W.F."/>
            <person name="Noll K.M."/>
            <person name="Nesbo C.L."/>
        </authorList>
    </citation>
    <scope>NUCLEOTIDE SEQUENCE [LARGE SCALE GENOMIC DNA]</scope>
    <source>
        <strain evidence="3">mesG1.Ag.4.2</strain>
    </source>
</reference>
<feature type="transmembrane region" description="Helical" evidence="1">
    <location>
        <begin position="89"/>
        <end position="108"/>
    </location>
</feature>
<feature type="transmembrane region" description="Helical" evidence="1">
    <location>
        <begin position="60"/>
        <end position="77"/>
    </location>
</feature>
<dbReference type="EMBL" id="CP003532">
    <property type="protein sequence ID" value="AFK06146.1"/>
    <property type="molecule type" value="Genomic_DNA"/>
</dbReference>
<dbReference type="STRING" id="660470.Theba_0418"/>
<dbReference type="AlphaFoldDB" id="I2F2J3"/>
<protein>
    <submittedName>
        <fullName evidence="2">VanZ like family protein</fullName>
    </submittedName>
</protein>
<evidence type="ECO:0000313" key="2">
    <source>
        <dbReference type="EMBL" id="AFK06146.1"/>
    </source>
</evidence>
<sequence length="114" mass="13079" precursor="true">MALAAAIYMVFTVYFYLKPVVPAIEVGSDKFLHFVGFFAGGFLFVILSREEFSKAFRKTFFSFLIVGPVILEFLQVLSPNRQFDILDMVFNYLGWTVPVVIFTFIVRLRTLSKG</sequence>